<feature type="chain" id="PRO_5024333872" description="Thiol:disulfide interchange protein DsbD N-terminal domain-containing protein" evidence="1">
    <location>
        <begin position="24"/>
        <end position="274"/>
    </location>
</feature>
<organism evidence="3 4">
    <name type="scientific">Microvirga brassicacearum</name>
    <dbReference type="NCBI Taxonomy" id="2580413"/>
    <lineage>
        <taxon>Bacteria</taxon>
        <taxon>Pseudomonadati</taxon>
        <taxon>Pseudomonadota</taxon>
        <taxon>Alphaproteobacteria</taxon>
        <taxon>Hyphomicrobiales</taxon>
        <taxon>Methylobacteriaceae</taxon>
        <taxon>Microvirga</taxon>
    </lineage>
</organism>
<sequence length="274" mass="29268">MVFHFRILSAFFCLSLGLVPAFSQDSQGWVQGLHSRVQLVSGDKEAGRALAGIEIALDPGFKTYWRDPGESGLPPRFDWSGSENVKSLDIRWPAPSRSQDAAGISYVYHDSVLLPVIVEAEDPAKPIRLSLSIEYGICKDICIPANAKLERVLGTGPSRQSDIAAVLSSKVPRVQAIGANGDLSILAAESGSQAESGFTAVLRAPAGLSPTLFVEGPEGWYFSTAHPDDQNRIAVTLDEKPKDAAGDVSVRLTLVAGEKSVESVVRLDASGKPR</sequence>
<accession>A0A5N3P479</accession>
<evidence type="ECO:0000256" key="1">
    <source>
        <dbReference type="SAM" id="SignalP"/>
    </source>
</evidence>
<dbReference type="OrthoDB" id="9811036at2"/>
<dbReference type="InterPro" id="IPR028250">
    <property type="entry name" value="DsbDN"/>
</dbReference>
<evidence type="ECO:0000313" key="4">
    <source>
        <dbReference type="Proteomes" id="UP000325684"/>
    </source>
</evidence>
<comment type="caution">
    <text evidence="3">The sequence shown here is derived from an EMBL/GenBank/DDBJ whole genome shotgun (WGS) entry which is preliminary data.</text>
</comment>
<keyword evidence="4" id="KW-1185">Reference proteome</keyword>
<dbReference type="Pfam" id="PF11412">
    <property type="entry name" value="DsbD_N"/>
    <property type="match status" value="1"/>
</dbReference>
<keyword evidence="1" id="KW-0732">Signal</keyword>
<feature type="domain" description="Thiol:disulfide interchange protein DsbD N-terminal" evidence="2">
    <location>
        <begin position="49"/>
        <end position="152"/>
    </location>
</feature>
<gene>
    <name evidence="3" type="ORF">FEZ63_23125</name>
</gene>
<evidence type="ECO:0000313" key="3">
    <source>
        <dbReference type="EMBL" id="KAB0264523.1"/>
    </source>
</evidence>
<evidence type="ECO:0000259" key="2">
    <source>
        <dbReference type="Pfam" id="PF11412"/>
    </source>
</evidence>
<protein>
    <recommendedName>
        <fullName evidence="2">Thiol:disulfide interchange protein DsbD N-terminal domain-containing protein</fullName>
    </recommendedName>
</protein>
<name>A0A5N3P479_9HYPH</name>
<proteinExistence type="predicted"/>
<dbReference type="AlphaFoldDB" id="A0A5N3P479"/>
<reference evidence="3 4" key="1">
    <citation type="journal article" date="2019" name="Microorganisms">
        <title>Genome Insights into the Novel Species Microvirga brassicacearum, a Rapeseed Endophyte with Biotechnological Potential.</title>
        <authorList>
            <person name="Jimenez-Gomez A."/>
            <person name="Saati-Santamaria Z."/>
            <person name="Igual J.M."/>
            <person name="Rivas R."/>
            <person name="Mateos P.F."/>
            <person name="Garcia-Fraile P."/>
        </authorList>
    </citation>
    <scope>NUCLEOTIDE SEQUENCE [LARGE SCALE GENOMIC DNA]</scope>
    <source>
        <strain evidence="3 4">CDVBN77</strain>
    </source>
</reference>
<dbReference type="EMBL" id="VCMV01000071">
    <property type="protein sequence ID" value="KAB0264523.1"/>
    <property type="molecule type" value="Genomic_DNA"/>
</dbReference>
<dbReference type="Proteomes" id="UP000325684">
    <property type="component" value="Unassembled WGS sequence"/>
</dbReference>
<feature type="signal peptide" evidence="1">
    <location>
        <begin position="1"/>
        <end position="23"/>
    </location>
</feature>